<dbReference type="EC" id="7.6.2.2" evidence="2"/>
<feature type="transmembrane region" description="Helical" evidence="12">
    <location>
        <begin position="72"/>
        <end position="97"/>
    </location>
</feature>
<dbReference type="GO" id="GO:0005886">
    <property type="term" value="C:plasma membrane"/>
    <property type="evidence" value="ECO:0007669"/>
    <property type="project" value="UniProtKB-SubCell"/>
</dbReference>
<dbReference type="InterPro" id="IPR003439">
    <property type="entry name" value="ABC_transporter-like_ATP-bd"/>
</dbReference>
<dbReference type="EMBL" id="JQCB01000008">
    <property type="protein sequence ID" value="KRN95486.1"/>
    <property type="molecule type" value="Genomic_DNA"/>
</dbReference>
<dbReference type="InterPro" id="IPR036640">
    <property type="entry name" value="ABC1_TM_sf"/>
</dbReference>
<evidence type="ECO:0000259" key="14">
    <source>
        <dbReference type="PROSITE" id="PS50929"/>
    </source>
</evidence>
<evidence type="ECO:0000256" key="4">
    <source>
        <dbReference type="ARBA" id="ARBA00022741"/>
    </source>
</evidence>
<comment type="caution">
    <text evidence="16">The sequence shown here is derived from an EMBL/GenBank/DDBJ whole genome shotgun (WGS) entry which is preliminary data.</text>
</comment>
<evidence type="ECO:0000256" key="12">
    <source>
        <dbReference type="SAM" id="Phobius"/>
    </source>
</evidence>
<dbReference type="InterPro" id="IPR017871">
    <property type="entry name" value="ABC_transporter-like_CS"/>
</dbReference>
<feature type="transmembrane region" description="Helical" evidence="12">
    <location>
        <begin position="142"/>
        <end position="165"/>
    </location>
</feature>
<dbReference type="InterPro" id="IPR003593">
    <property type="entry name" value="AAA+_ATPase"/>
</dbReference>
<dbReference type="GO" id="GO:0015421">
    <property type="term" value="F:ABC-type oligopeptide transporter activity"/>
    <property type="evidence" value="ECO:0007669"/>
    <property type="project" value="TreeGrafter"/>
</dbReference>
<feature type="transmembrane region" description="Helical" evidence="12">
    <location>
        <begin position="249"/>
        <end position="271"/>
    </location>
</feature>
<evidence type="ECO:0000259" key="13">
    <source>
        <dbReference type="PROSITE" id="PS50893"/>
    </source>
</evidence>
<dbReference type="PROSITE" id="PS50929">
    <property type="entry name" value="ABC_TM1F"/>
    <property type="match status" value="1"/>
</dbReference>
<evidence type="ECO:0000313" key="18">
    <source>
        <dbReference type="Proteomes" id="UP000321429"/>
    </source>
</evidence>
<comment type="catalytic activity">
    <reaction evidence="8">
        <text>ATP + H2O + xenobioticSide 1 = ADP + phosphate + xenobioticSide 2.</text>
        <dbReference type="EC" id="7.6.2.2"/>
    </reaction>
</comment>
<reference evidence="16 17" key="1">
    <citation type="journal article" date="2015" name="Genome Announc.">
        <title>Expanding the biotechnology potential of lactobacilli through comparative genomics of 213 strains and associated genera.</title>
        <authorList>
            <person name="Sun Z."/>
            <person name="Harris H.M."/>
            <person name="McCann A."/>
            <person name="Guo C."/>
            <person name="Argimon S."/>
            <person name="Zhang W."/>
            <person name="Yang X."/>
            <person name="Jeffery I.B."/>
            <person name="Cooney J.C."/>
            <person name="Kagawa T.F."/>
            <person name="Liu W."/>
            <person name="Song Y."/>
            <person name="Salvetti E."/>
            <person name="Wrobel A."/>
            <person name="Rasinkangas P."/>
            <person name="Parkhill J."/>
            <person name="Rea M.C."/>
            <person name="O'Sullivan O."/>
            <person name="Ritari J."/>
            <person name="Douillard F.P."/>
            <person name="Paul Ross R."/>
            <person name="Yang R."/>
            <person name="Briner A.E."/>
            <person name="Felis G.E."/>
            <person name="de Vos W.M."/>
            <person name="Barrangou R."/>
            <person name="Klaenhammer T.R."/>
            <person name="Caufield P.W."/>
            <person name="Cui Y."/>
            <person name="Zhang H."/>
            <person name="O'Toole P.W."/>
        </authorList>
    </citation>
    <scope>NUCLEOTIDE SEQUENCE [LARGE SCALE GENOMIC DNA]</scope>
    <source>
        <strain evidence="16 17">DSM 22696</strain>
    </source>
</reference>
<keyword evidence="4" id="KW-0547">Nucleotide-binding</keyword>
<evidence type="ECO:0000256" key="11">
    <source>
        <dbReference type="ARBA" id="ARBA00072598"/>
    </source>
</evidence>
<dbReference type="PROSITE" id="PS50893">
    <property type="entry name" value="ABC_TRANSPORTER_2"/>
    <property type="match status" value="1"/>
</dbReference>
<dbReference type="InterPro" id="IPR027417">
    <property type="entry name" value="P-loop_NTPase"/>
</dbReference>
<dbReference type="PROSITE" id="PS00211">
    <property type="entry name" value="ABC_TRANSPORTER_1"/>
    <property type="match status" value="1"/>
</dbReference>
<organism evidence="16 17">
    <name type="scientific">Furfurilactobacillus siliginis</name>
    <dbReference type="NCBI Taxonomy" id="348151"/>
    <lineage>
        <taxon>Bacteria</taxon>
        <taxon>Bacillati</taxon>
        <taxon>Bacillota</taxon>
        <taxon>Bacilli</taxon>
        <taxon>Lactobacillales</taxon>
        <taxon>Lactobacillaceae</taxon>
        <taxon>Furfurilactobacillus</taxon>
    </lineage>
</organism>
<evidence type="ECO:0000313" key="15">
    <source>
        <dbReference type="EMBL" id="GEK29436.1"/>
    </source>
</evidence>
<evidence type="ECO:0000256" key="7">
    <source>
        <dbReference type="ARBA" id="ARBA00023136"/>
    </source>
</evidence>
<gene>
    <name evidence="15" type="primary">lmrA</name>
    <name evidence="16" type="ORF">IV55_GL001947</name>
    <name evidence="15" type="ORF">LSI01_17470</name>
</gene>
<dbReference type="InterPro" id="IPR039421">
    <property type="entry name" value="Type_1_exporter"/>
</dbReference>
<evidence type="ECO:0000313" key="16">
    <source>
        <dbReference type="EMBL" id="KRN95486.1"/>
    </source>
</evidence>
<feature type="domain" description="ABC transmembrane type-1" evidence="14">
    <location>
        <begin position="36"/>
        <end position="314"/>
    </location>
</feature>
<dbReference type="GO" id="GO:0005524">
    <property type="term" value="F:ATP binding"/>
    <property type="evidence" value="ECO:0007669"/>
    <property type="project" value="UniProtKB-KW"/>
</dbReference>
<evidence type="ECO:0000256" key="1">
    <source>
        <dbReference type="ARBA" id="ARBA00004651"/>
    </source>
</evidence>
<dbReference type="STRING" id="348151.IV55_GL001947"/>
<comment type="function">
    <text evidence="9">Efflux transporter for a variety of amphiphilic cationic compounds, including antibiotics.</text>
</comment>
<dbReference type="GO" id="GO:0008559">
    <property type="term" value="F:ABC-type xenobiotic transporter activity"/>
    <property type="evidence" value="ECO:0007669"/>
    <property type="project" value="UniProtKB-EC"/>
</dbReference>
<keyword evidence="6 12" id="KW-1133">Transmembrane helix</keyword>
<dbReference type="Pfam" id="PF00664">
    <property type="entry name" value="ABC_membrane"/>
    <property type="match status" value="1"/>
</dbReference>
<keyword evidence="5 15" id="KW-0067">ATP-binding</keyword>
<dbReference type="OrthoDB" id="9770415at2"/>
<dbReference type="PANTHER" id="PTHR43394:SF1">
    <property type="entry name" value="ATP-BINDING CASSETTE SUB-FAMILY B MEMBER 10, MITOCHONDRIAL"/>
    <property type="match status" value="1"/>
</dbReference>
<evidence type="ECO:0000256" key="8">
    <source>
        <dbReference type="ARBA" id="ARBA00034018"/>
    </source>
</evidence>
<evidence type="ECO:0000313" key="17">
    <source>
        <dbReference type="Proteomes" id="UP000051139"/>
    </source>
</evidence>
<evidence type="ECO:0000256" key="5">
    <source>
        <dbReference type="ARBA" id="ARBA00022840"/>
    </source>
</evidence>
<feature type="transmembrane region" description="Helical" evidence="12">
    <location>
        <begin position="171"/>
        <end position="192"/>
    </location>
</feature>
<reference evidence="15 18" key="2">
    <citation type="submission" date="2019-07" db="EMBL/GenBank/DDBJ databases">
        <title>Whole genome shotgun sequence of Lactobacillus siliginis NBRC 101315.</title>
        <authorList>
            <person name="Hosoyama A."/>
            <person name="Uohara A."/>
            <person name="Ohji S."/>
            <person name="Ichikawa N."/>
        </authorList>
    </citation>
    <scope>NUCLEOTIDE SEQUENCE [LARGE SCALE GENOMIC DNA]</scope>
    <source>
        <strain evidence="15 18">NBRC 101315</strain>
    </source>
</reference>
<dbReference type="FunFam" id="3.40.50.300:FF:000218">
    <property type="entry name" value="Multidrug ABC transporter ATP-binding protein"/>
    <property type="match status" value="1"/>
</dbReference>
<evidence type="ECO:0000256" key="6">
    <source>
        <dbReference type="ARBA" id="ARBA00022989"/>
    </source>
</evidence>
<dbReference type="GO" id="GO:0016887">
    <property type="term" value="F:ATP hydrolysis activity"/>
    <property type="evidence" value="ECO:0007669"/>
    <property type="project" value="InterPro"/>
</dbReference>
<feature type="transmembrane region" description="Helical" evidence="12">
    <location>
        <begin position="291"/>
        <end position="311"/>
    </location>
</feature>
<dbReference type="PATRIC" id="fig|348151.3.peg.2000"/>
<dbReference type="SMART" id="SM00382">
    <property type="entry name" value="AAA"/>
    <property type="match status" value="1"/>
</dbReference>
<name>A0A0R2L1D7_9LACO</name>
<feature type="transmembrane region" description="Helical" evidence="12">
    <location>
        <begin position="32"/>
        <end position="52"/>
    </location>
</feature>
<dbReference type="PANTHER" id="PTHR43394">
    <property type="entry name" value="ATP-DEPENDENT PERMEASE MDL1, MITOCHONDRIAL"/>
    <property type="match status" value="1"/>
</dbReference>
<dbReference type="Pfam" id="PF00005">
    <property type="entry name" value="ABC_tran"/>
    <property type="match status" value="1"/>
</dbReference>
<evidence type="ECO:0000256" key="2">
    <source>
        <dbReference type="ARBA" id="ARBA00012191"/>
    </source>
</evidence>
<dbReference type="RefSeq" id="WP_057810675.1">
    <property type="nucleotide sequence ID" value="NZ_BJUD01000055.1"/>
</dbReference>
<accession>A0A0R2L1D7</accession>
<comment type="similarity">
    <text evidence="10">Belongs to the ABC transporter superfamily. Multidrug exporter LmrA (TC 3.A.1.117.1) family.</text>
</comment>
<dbReference type="InterPro" id="IPR011527">
    <property type="entry name" value="ABC1_TM_dom"/>
</dbReference>
<protein>
    <recommendedName>
        <fullName evidence="11">Multidrug resistance ABC transporter ATP-binding and permease protein</fullName>
        <ecNumber evidence="2">7.6.2.2</ecNumber>
    </recommendedName>
</protein>
<sequence>MQRRPQASADGKPTAFSMRQFIQLINAAKPRYLLLIGGMLVGLLATALQLVVPTLAKGLVDQFKHGIDYHLLAGVAVIFILAAIFSGISGTVLGIFGESVVQGLRERVWRKLITLRVHYFDVTKSGEMSSRLINDTTQVKDLLANTVPAAFSSLLMVLGSVVMMLRMDWHMTVAMVVVVPLAMVVIIPLITISSRIGHARQDALADFNGTASETLSEIRLVKSSNAEAQTTKQADTAIKSLFSIGLREAVVDAIMSPFLMMVMMLMIFGLLAYGIHRVSQGSMSIGTLMSFLMYLFNLIGAVPTLANLFSATGKAAGSTNRIHDLLEEPEEDLEQGQPVDASGQALGMSHVDFAYDPKEPILHDVTFTAKPNQIVAFAGPSGGGKSTIFSLLERFYDPTSGQVTLGDQNIATFKLSDWRAQIGFVSQDSAIMAGTIRENLTYGLKESVSDDALWHVLELAFAKDFVSNMDHGLDTQVGERGVKVSGGQRQRLAIARAFLRDPKILMLDEATASLDSESEAMVQKALTNMMKGRTTLVIAHRLATIVNADRIYFVEKGHITGAGTHQELVASHDLYREYVAEQFNQ</sequence>
<dbReference type="CDD" id="cd18551">
    <property type="entry name" value="ABC_6TM_LmrA_like"/>
    <property type="match status" value="1"/>
</dbReference>
<dbReference type="Proteomes" id="UP000321429">
    <property type="component" value="Unassembled WGS sequence"/>
</dbReference>
<dbReference type="Gene3D" id="3.40.50.300">
    <property type="entry name" value="P-loop containing nucleotide triphosphate hydrolases"/>
    <property type="match status" value="1"/>
</dbReference>
<proteinExistence type="inferred from homology"/>
<feature type="domain" description="ABC transporter" evidence="13">
    <location>
        <begin position="346"/>
        <end position="581"/>
    </location>
</feature>
<evidence type="ECO:0000256" key="10">
    <source>
        <dbReference type="ARBA" id="ARBA00061674"/>
    </source>
</evidence>
<keyword evidence="17" id="KW-1185">Reference proteome</keyword>
<keyword evidence="3 12" id="KW-0812">Transmembrane</keyword>
<keyword evidence="7 12" id="KW-0472">Membrane</keyword>
<dbReference type="SUPFAM" id="SSF52540">
    <property type="entry name" value="P-loop containing nucleoside triphosphate hydrolases"/>
    <property type="match status" value="1"/>
</dbReference>
<dbReference type="Gene3D" id="1.20.1560.10">
    <property type="entry name" value="ABC transporter type 1, transmembrane domain"/>
    <property type="match status" value="1"/>
</dbReference>
<dbReference type="SUPFAM" id="SSF90123">
    <property type="entry name" value="ABC transporter transmembrane region"/>
    <property type="match status" value="1"/>
</dbReference>
<evidence type="ECO:0000256" key="3">
    <source>
        <dbReference type="ARBA" id="ARBA00022692"/>
    </source>
</evidence>
<dbReference type="Proteomes" id="UP000051139">
    <property type="component" value="Unassembled WGS sequence"/>
</dbReference>
<dbReference type="EMBL" id="BJUD01000055">
    <property type="protein sequence ID" value="GEK29436.1"/>
    <property type="molecule type" value="Genomic_DNA"/>
</dbReference>
<dbReference type="AlphaFoldDB" id="A0A0R2L1D7"/>
<evidence type="ECO:0000256" key="9">
    <source>
        <dbReference type="ARBA" id="ARBA00059943"/>
    </source>
</evidence>
<comment type="subcellular location">
    <subcellularLocation>
        <location evidence="1">Cell membrane</location>
        <topology evidence="1">Multi-pass membrane protein</topology>
    </subcellularLocation>
</comment>